<dbReference type="AlphaFoldDB" id="D0L4Q5"/>
<feature type="domain" description="Histidine kinase/HSP90-like ATPase" evidence="10">
    <location>
        <begin position="287"/>
        <end position="371"/>
    </location>
</feature>
<comment type="catalytic activity">
    <reaction evidence="1">
        <text>ATP + protein L-histidine = ADP + protein N-phospho-L-histidine.</text>
        <dbReference type="EC" id="2.7.13.3"/>
    </reaction>
</comment>
<accession>D0L4Q5</accession>
<dbReference type="CDD" id="cd16917">
    <property type="entry name" value="HATPase_UhpB-NarQ-NarX-like"/>
    <property type="match status" value="1"/>
</dbReference>
<dbReference type="KEGG" id="gbr:Gbro_4118"/>
<keyword evidence="5" id="KW-0547">Nucleotide-binding</keyword>
<evidence type="ECO:0000256" key="2">
    <source>
        <dbReference type="ARBA" id="ARBA00012438"/>
    </source>
</evidence>
<dbReference type="InterPro" id="IPR036890">
    <property type="entry name" value="HATPase_C_sf"/>
</dbReference>
<dbReference type="Proteomes" id="UP000001219">
    <property type="component" value="Chromosome"/>
</dbReference>
<evidence type="ECO:0000259" key="11">
    <source>
        <dbReference type="Pfam" id="PF07730"/>
    </source>
</evidence>
<keyword evidence="9" id="KW-1133">Transmembrane helix</keyword>
<dbReference type="Gene3D" id="1.20.5.1930">
    <property type="match status" value="1"/>
</dbReference>
<feature type="transmembrane region" description="Helical" evidence="9">
    <location>
        <begin position="37"/>
        <end position="56"/>
    </location>
</feature>
<keyword evidence="3" id="KW-0597">Phosphoprotein</keyword>
<evidence type="ECO:0000313" key="12">
    <source>
        <dbReference type="EMBL" id="ACY23280.1"/>
    </source>
</evidence>
<dbReference type="GO" id="GO:0016020">
    <property type="term" value="C:membrane"/>
    <property type="evidence" value="ECO:0007669"/>
    <property type="project" value="InterPro"/>
</dbReference>
<dbReference type="GO" id="GO:0046983">
    <property type="term" value="F:protein dimerization activity"/>
    <property type="evidence" value="ECO:0007669"/>
    <property type="project" value="InterPro"/>
</dbReference>
<name>D0L4Q5_GORB4</name>
<evidence type="ECO:0000313" key="13">
    <source>
        <dbReference type="Proteomes" id="UP000001219"/>
    </source>
</evidence>
<evidence type="ECO:0000256" key="5">
    <source>
        <dbReference type="ARBA" id="ARBA00022741"/>
    </source>
</evidence>
<protein>
    <recommendedName>
        <fullName evidence="2">histidine kinase</fullName>
        <ecNumber evidence="2">2.7.13.3</ecNumber>
    </recommendedName>
</protein>
<dbReference type="SUPFAM" id="SSF55874">
    <property type="entry name" value="ATPase domain of HSP90 chaperone/DNA topoisomerase II/histidine kinase"/>
    <property type="match status" value="1"/>
</dbReference>
<dbReference type="HOGENOM" id="CLU_000445_20_1_11"/>
<keyword evidence="7" id="KW-0067">ATP-binding</keyword>
<keyword evidence="13" id="KW-1185">Reference proteome</keyword>
<dbReference type="Pfam" id="PF02518">
    <property type="entry name" value="HATPase_c"/>
    <property type="match status" value="1"/>
</dbReference>
<keyword evidence="6 12" id="KW-0418">Kinase</keyword>
<dbReference type="Gene3D" id="3.30.565.10">
    <property type="entry name" value="Histidine kinase-like ATPase, C-terminal domain"/>
    <property type="match status" value="1"/>
</dbReference>
<dbReference type="GO" id="GO:0000155">
    <property type="term" value="F:phosphorelay sensor kinase activity"/>
    <property type="evidence" value="ECO:0007669"/>
    <property type="project" value="InterPro"/>
</dbReference>
<reference evidence="13" key="1">
    <citation type="submission" date="2009-10" db="EMBL/GenBank/DDBJ databases">
        <title>The complete chromosome of Gordonia bronchialis DSM 43247.</title>
        <authorList>
            <consortium name="US DOE Joint Genome Institute (JGI-PGF)"/>
            <person name="Lucas S."/>
            <person name="Copeland A."/>
            <person name="Lapidus A."/>
            <person name="Glavina del Rio T."/>
            <person name="Dalin E."/>
            <person name="Tice H."/>
            <person name="Bruce D."/>
            <person name="Goodwin L."/>
            <person name="Pitluck S."/>
            <person name="Kyrpides N."/>
            <person name="Mavromatis K."/>
            <person name="Ivanova N."/>
            <person name="Ovchinnikova G."/>
            <person name="Saunders E."/>
            <person name="Brettin T."/>
            <person name="Detter J.C."/>
            <person name="Han C."/>
            <person name="Larimer F."/>
            <person name="Land M."/>
            <person name="Hauser L."/>
            <person name="Markowitz V."/>
            <person name="Cheng J.-F."/>
            <person name="Hugenholtz P."/>
            <person name="Woyke T."/>
            <person name="Wu D."/>
            <person name="Jando M."/>
            <person name="Schneider S."/>
            <person name="Goeker M."/>
            <person name="Klenk H.-P."/>
            <person name="Eisen J.A."/>
        </authorList>
    </citation>
    <scope>NUCLEOTIDE SEQUENCE [LARGE SCALE GENOMIC DNA]</scope>
    <source>
        <strain evidence="13">ATCC 25592 / DSM 43247 / BCRC 13721 / JCM 3198 / KCTC 3076 / NBRC 16047 / NCTC 10667</strain>
    </source>
</reference>
<dbReference type="EC" id="2.7.13.3" evidence="2"/>
<evidence type="ECO:0000256" key="9">
    <source>
        <dbReference type="SAM" id="Phobius"/>
    </source>
</evidence>
<keyword evidence="9" id="KW-0472">Membrane</keyword>
<keyword evidence="4" id="KW-0808">Transferase</keyword>
<evidence type="ECO:0000256" key="7">
    <source>
        <dbReference type="ARBA" id="ARBA00022840"/>
    </source>
</evidence>
<evidence type="ECO:0000256" key="6">
    <source>
        <dbReference type="ARBA" id="ARBA00022777"/>
    </source>
</evidence>
<sequence length="376" mass="38863">MSRSTQIAIRWYDAVLIAALVVVIALGSPHAGGGTSARQPDLVAILIGVAGALTLLPWRRMPVLAASGAAIAVLAYLALGYAGGPVLLLGPVAMALVGYAASWWVALGAAFAISVAVVAGQILGTGEPGAIAIAGPAWAFALMLAGQLLAIWSEHAAAQRERVRLMQRQAADRERLEIARDLHDSVAHALVTVTVQADVAAKLLDRRPEQARAAIGAIRQAGADALDELGSILTALRDEQGGAQRLPARRLSDVEELVARARADGLEVVFGTEGDLAAVATAISGAAYRVVQEALSNVVRHAGRAARVEVSVMVAEPRAVRVIVSDDGGSPDSAIRPPGSRLGLIGMRERVVATGGTFTAGPRPDARGFVVEAEWG</sequence>
<dbReference type="STRING" id="526226.Gbro_4118"/>
<dbReference type="OrthoDB" id="227596at2"/>
<evidence type="ECO:0000256" key="3">
    <source>
        <dbReference type="ARBA" id="ARBA00022553"/>
    </source>
</evidence>
<feature type="transmembrane region" description="Helical" evidence="9">
    <location>
        <begin position="130"/>
        <end position="152"/>
    </location>
</feature>
<dbReference type="PANTHER" id="PTHR24421">
    <property type="entry name" value="NITRATE/NITRITE SENSOR PROTEIN NARX-RELATED"/>
    <property type="match status" value="1"/>
</dbReference>
<dbReference type="InterPro" id="IPR050482">
    <property type="entry name" value="Sensor_HK_TwoCompSys"/>
</dbReference>
<dbReference type="EMBL" id="CP001802">
    <property type="protein sequence ID" value="ACY23280.1"/>
    <property type="molecule type" value="Genomic_DNA"/>
</dbReference>
<evidence type="ECO:0000259" key="10">
    <source>
        <dbReference type="Pfam" id="PF02518"/>
    </source>
</evidence>
<reference evidence="12 13" key="2">
    <citation type="journal article" date="2010" name="Stand. Genomic Sci.">
        <title>Complete genome sequence of Gordonia bronchialis type strain (3410).</title>
        <authorList>
            <person name="Ivanova N."/>
            <person name="Sikorski J."/>
            <person name="Jando M."/>
            <person name="Lapidus A."/>
            <person name="Nolan M."/>
            <person name="Lucas S."/>
            <person name="Del Rio T.G."/>
            <person name="Tice H."/>
            <person name="Copeland A."/>
            <person name="Cheng J.F."/>
            <person name="Chen F."/>
            <person name="Bruce D."/>
            <person name="Goodwin L."/>
            <person name="Pitluck S."/>
            <person name="Mavromatis K."/>
            <person name="Ovchinnikova G."/>
            <person name="Pati A."/>
            <person name="Chen A."/>
            <person name="Palaniappan K."/>
            <person name="Land M."/>
            <person name="Hauser L."/>
            <person name="Chang Y.J."/>
            <person name="Jeffries C.D."/>
            <person name="Chain P."/>
            <person name="Saunders E."/>
            <person name="Han C."/>
            <person name="Detter J.C."/>
            <person name="Brettin T."/>
            <person name="Rohde M."/>
            <person name="Goker M."/>
            <person name="Bristow J."/>
            <person name="Eisen J.A."/>
            <person name="Markowitz V."/>
            <person name="Hugenholtz P."/>
            <person name="Klenk H.P."/>
            <person name="Kyrpides N.C."/>
        </authorList>
    </citation>
    <scope>NUCLEOTIDE SEQUENCE [LARGE SCALE GENOMIC DNA]</scope>
    <source>
        <strain evidence="13">ATCC 25592 / DSM 43247 / BCRC 13721 / JCM 3198 / KCTC 3076 / NBRC 16047 / NCTC 10667</strain>
    </source>
</reference>
<proteinExistence type="predicted"/>
<dbReference type="InterPro" id="IPR011712">
    <property type="entry name" value="Sig_transdc_His_kin_sub3_dim/P"/>
</dbReference>
<evidence type="ECO:0000256" key="1">
    <source>
        <dbReference type="ARBA" id="ARBA00000085"/>
    </source>
</evidence>
<dbReference type="PANTHER" id="PTHR24421:SF10">
    <property type="entry name" value="NITRATE_NITRITE SENSOR PROTEIN NARQ"/>
    <property type="match status" value="1"/>
</dbReference>
<dbReference type="GO" id="GO:0005524">
    <property type="term" value="F:ATP binding"/>
    <property type="evidence" value="ECO:0007669"/>
    <property type="project" value="UniProtKB-KW"/>
</dbReference>
<dbReference type="RefSeq" id="WP_012835781.1">
    <property type="nucleotide sequence ID" value="NC_013441.1"/>
</dbReference>
<feature type="transmembrane region" description="Helical" evidence="9">
    <location>
        <begin position="103"/>
        <end position="123"/>
    </location>
</feature>
<evidence type="ECO:0000256" key="8">
    <source>
        <dbReference type="ARBA" id="ARBA00023012"/>
    </source>
</evidence>
<organism evidence="12 13">
    <name type="scientific">Gordonia bronchialis (strain ATCC 25592 / DSM 43247 / BCRC 13721 / JCM 3198 / KCTC 3076 / NBRC 16047 / NCTC 10667)</name>
    <name type="common">Rhodococcus bronchialis</name>
    <dbReference type="NCBI Taxonomy" id="526226"/>
    <lineage>
        <taxon>Bacteria</taxon>
        <taxon>Bacillati</taxon>
        <taxon>Actinomycetota</taxon>
        <taxon>Actinomycetes</taxon>
        <taxon>Mycobacteriales</taxon>
        <taxon>Gordoniaceae</taxon>
        <taxon>Gordonia</taxon>
    </lineage>
</organism>
<gene>
    <name evidence="12" type="ordered locus">Gbro_4118</name>
</gene>
<keyword evidence="8" id="KW-0902">Two-component regulatory system</keyword>
<feature type="domain" description="Signal transduction histidine kinase subgroup 3 dimerisation and phosphoacceptor" evidence="11">
    <location>
        <begin position="174"/>
        <end position="239"/>
    </location>
</feature>
<dbReference type="Pfam" id="PF07730">
    <property type="entry name" value="HisKA_3"/>
    <property type="match status" value="1"/>
</dbReference>
<dbReference type="InterPro" id="IPR003594">
    <property type="entry name" value="HATPase_dom"/>
</dbReference>
<keyword evidence="9" id="KW-0812">Transmembrane</keyword>
<feature type="transmembrane region" description="Helical" evidence="9">
    <location>
        <begin position="63"/>
        <end position="83"/>
    </location>
</feature>
<evidence type="ECO:0000256" key="4">
    <source>
        <dbReference type="ARBA" id="ARBA00022679"/>
    </source>
</evidence>
<feature type="transmembrane region" description="Helical" evidence="9">
    <location>
        <begin position="12"/>
        <end position="31"/>
    </location>
</feature>
<dbReference type="eggNOG" id="COG4585">
    <property type="taxonomic scope" value="Bacteria"/>
</dbReference>